<dbReference type="PROSITE" id="PS51387">
    <property type="entry name" value="FAD_PCMH"/>
    <property type="match status" value="1"/>
</dbReference>
<dbReference type="GO" id="GO:0008202">
    <property type="term" value="P:steroid metabolic process"/>
    <property type="evidence" value="ECO:0007669"/>
    <property type="project" value="TreeGrafter"/>
</dbReference>
<gene>
    <name evidence="7" type="ORF">PV07_01980</name>
</gene>
<dbReference type="GO" id="GO:0071949">
    <property type="term" value="F:FAD binding"/>
    <property type="evidence" value="ECO:0007669"/>
    <property type="project" value="InterPro"/>
</dbReference>
<name>A0A0D2A4L8_9EURO</name>
<evidence type="ECO:0000259" key="6">
    <source>
        <dbReference type="PROSITE" id="PS51387"/>
    </source>
</evidence>
<evidence type="ECO:0000256" key="1">
    <source>
        <dbReference type="ARBA" id="ARBA00004167"/>
    </source>
</evidence>
<keyword evidence="8" id="KW-1185">Reference proteome</keyword>
<dbReference type="Gene3D" id="3.30.465.10">
    <property type="match status" value="1"/>
</dbReference>
<dbReference type="InterPro" id="IPR016166">
    <property type="entry name" value="FAD-bd_PCMH"/>
</dbReference>
<evidence type="ECO:0000313" key="7">
    <source>
        <dbReference type="EMBL" id="KIW35276.1"/>
    </source>
</evidence>
<accession>A0A0D2A4L8</accession>
<organism evidence="7 8">
    <name type="scientific">Cladophialophora immunda</name>
    <dbReference type="NCBI Taxonomy" id="569365"/>
    <lineage>
        <taxon>Eukaryota</taxon>
        <taxon>Fungi</taxon>
        <taxon>Dikarya</taxon>
        <taxon>Ascomycota</taxon>
        <taxon>Pezizomycotina</taxon>
        <taxon>Eurotiomycetes</taxon>
        <taxon>Chaetothyriomycetidae</taxon>
        <taxon>Chaetothyriales</taxon>
        <taxon>Herpotrichiellaceae</taxon>
        <taxon>Cladophialophora</taxon>
    </lineage>
</organism>
<feature type="domain" description="FAD-binding PCMH-type" evidence="6">
    <location>
        <begin position="1"/>
        <end position="165"/>
    </location>
</feature>
<dbReference type="RefSeq" id="XP_016255492.1">
    <property type="nucleotide sequence ID" value="XM_016388564.1"/>
</dbReference>
<dbReference type="GO" id="GO:0000246">
    <property type="term" value="F:Delta24(24-1) sterol reductase activity"/>
    <property type="evidence" value="ECO:0007669"/>
    <property type="project" value="TreeGrafter"/>
</dbReference>
<dbReference type="InterPro" id="IPR006094">
    <property type="entry name" value="Oxid_FAD_bind_N"/>
</dbReference>
<dbReference type="GO" id="GO:0050614">
    <property type="term" value="F:Delta24-sterol reductase activity"/>
    <property type="evidence" value="ECO:0007669"/>
    <property type="project" value="UniProtKB-EC"/>
</dbReference>
<comment type="subcellular location">
    <subcellularLocation>
        <location evidence="1">Membrane</location>
        <topology evidence="1">Single-pass membrane protein</topology>
    </subcellularLocation>
</comment>
<protein>
    <recommendedName>
        <fullName evidence="2">Delta(24)-sterol reductase</fullName>
        <ecNumber evidence="2">1.3.1.72</ecNumber>
    </recommendedName>
</protein>
<dbReference type="GeneID" id="27341174"/>
<dbReference type="FunFam" id="3.30.465.10:FF:000031">
    <property type="entry name" value="FAD binding domain protein"/>
    <property type="match status" value="1"/>
</dbReference>
<dbReference type="EC" id="1.3.1.72" evidence="2"/>
<dbReference type="Pfam" id="PF01565">
    <property type="entry name" value="FAD_binding_4"/>
    <property type="match status" value="1"/>
</dbReference>
<evidence type="ECO:0000256" key="2">
    <source>
        <dbReference type="ARBA" id="ARBA00012405"/>
    </source>
</evidence>
<dbReference type="STRING" id="569365.A0A0D2A4L8"/>
<dbReference type="SUPFAM" id="SSF56176">
    <property type="entry name" value="FAD-binding/transporter-associated domain-like"/>
    <property type="match status" value="1"/>
</dbReference>
<dbReference type="VEuPathDB" id="FungiDB:PV07_01980"/>
<dbReference type="InterPro" id="IPR016169">
    <property type="entry name" value="FAD-bd_PCMH_sub2"/>
</dbReference>
<evidence type="ECO:0000313" key="8">
    <source>
        <dbReference type="Proteomes" id="UP000054466"/>
    </source>
</evidence>
<dbReference type="PANTHER" id="PTHR10801:SF10">
    <property type="entry name" value="FAD BINDING DOMAIN PROTEIN (AFU_ORTHOLOGUE AFUA_6G14300)"/>
    <property type="match status" value="1"/>
</dbReference>
<dbReference type="HOGENOM" id="CLU_025883_0_0_1"/>
<dbReference type="EMBL" id="KN847040">
    <property type="protein sequence ID" value="KIW35276.1"/>
    <property type="molecule type" value="Genomic_DNA"/>
</dbReference>
<dbReference type="AlphaFoldDB" id="A0A0D2A4L8"/>
<dbReference type="GO" id="GO:0005737">
    <property type="term" value="C:cytoplasm"/>
    <property type="evidence" value="ECO:0007669"/>
    <property type="project" value="TreeGrafter"/>
</dbReference>
<evidence type="ECO:0000256" key="3">
    <source>
        <dbReference type="ARBA" id="ARBA00022692"/>
    </source>
</evidence>
<dbReference type="GO" id="GO:0016020">
    <property type="term" value="C:membrane"/>
    <property type="evidence" value="ECO:0007669"/>
    <property type="project" value="UniProtKB-SubCell"/>
</dbReference>
<evidence type="ECO:0000256" key="4">
    <source>
        <dbReference type="ARBA" id="ARBA00022989"/>
    </source>
</evidence>
<keyword evidence="5" id="KW-0472">Membrane</keyword>
<dbReference type="Proteomes" id="UP000054466">
    <property type="component" value="Unassembled WGS sequence"/>
</dbReference>
<sequence length="496" mass="57187">MPSHEEHVIQISNAVRDFFEHGQPFRIFHGSTNSTRPTDRRHAVDITPLSNVLKIDTSSRTALVEPNVPMDKLVEATLAQGMIPPVVMEFPGITVGGGFAGSAGESSSFRYGYFDQTVKSIEMVLADGRVVTASSFENSDLFKGAAGSLGTLGVTTKLELQLIPARRFVKLHYSPYFTIHETIKAVKRQTENPDNDYVDGIIFSKTHSVVMTGQLTDEIPHPAKAHKFSGSWDPWFYLHVKDKTLQGPSTEYISIAEYLFRYDRGGFWVGRHAFKYFNLIPFNRYTRWFVNDFMHTRMMYRVLHAGEMSFGFMIQDLSLPYGTAEEFIEYTSERLGIWPLWLCPLRAVDPPTFHPSHIEDGKLQPMLNIGLWGPASTNIETFVQQNRDLERRLTELGGRKVLYSHTYYPEEEFWKLYDREWYGKLRESYAAANLPTVWDKVKVDKLYLTRNRSWLQRLASSWPFGGIIGIWHAIRSKDYLIHRKPGWTYWKTRLSK</sequence>
<evidence type="ECO:0000256" key="5">
    <source>
        <dbReference type="ARBA" id="ARBA00023136"/>
    </source>
</evidence>
<reference evidence="7 8" key="1">
    <citation type="submission" date="2015-01" db="EMBL/GenBank/DDBJ databases">
        <title>The Genome Sequence of Cladophialophora immunda CBS83496.</title>
        <authorList>
            <consortium name="The Broad Institute Genomics Platform"/>
            <person name="Cuomo C."/>
            <person name="de Hoog S."/>
            <person name="Gorbushina A."/>
            <person name="Stielow B."/>
            <person name="Teixiera M."/>
            <person name="Abouelleil A."/>
            <person name="Chapman S.B."/>
            <person name="Priest M."/>
            <person name="Young S.K."/>
            <person name="Wortman J."/>
            <person name="Nusbaum C."/>
            <person name="Birren B."/>
        </authorList>
    </citation>
    <scope>NUCLEOTIDE SEQUENCE [LARGE SCALE GENOMIC DNA]</scope>
    <source>
        <strain evidence="7 8">CBS 83496</strain>
    </source>
</reference>
<dbReference type="PANTHER" id="PTHR10801">
    <property type="entry name" value="24-DEHYDROCHOLESTEROL REDUCTASE"/>
    <property type="match status" value="1"/>
</dbReference>
<keyword evidence="4" id="KW-1133">Transmembrane helix</keyword>
<proteinExistence type="predicted"/>
<dbReference type="OrthoDB" id="415825at2759"/>
<keyword evidence="3" id="KW-0812">Transmembrane</keyword>
<dbReference type="InterPro" id="IPR036318">
    <property type="entry name" value="FAD-bd_PCMH-like_sf"/>
</dbReference>
<dbReference type="InterPro" id="IPR040165">
    <property type="entry name" value="Diminuto-like"/>
</dbReference>